<accession>A0ABD3I0I6</accession>
<dbReference type="SUPFAM" id="SSF55729">
    <property type="entry name" value="Acyl-CoA N-acyltransferases (Nat)"/>
    <property type="match status" value="1"/>
</dbReference>
<dbReference type="PROSITE" id="PS51186">
    <property type="entry name" value="GNAT"/>
    <property type="match status" value="1"/>
</dbReference>
<dbReference type="InterPro" id="IPR000182">
    <property type="entry name" value="GNAT_dom"/>
</dbReference>
<reference evidence="2 3" key="1">
    <citation type="submission" date="2024-09" db="EMBL/GenBank/DDBJ databases">
        <title>Chromosome-scale assembly of Riccia sorocarpa.</title>
        <authorList>
            <person name="Paukszto L."/>
        </authorList>
    </citation>
    <scope>NUCLEOTIDE SEQUENCE [LARGE SCALE GENOMIC DNA]</scope>
    <source>
        <strain evidence="2">LP-2024</strain>
        <tissue evidence="2">Aerial parts of the thallus</tissue>
    </source>
</reference>
<dbReference type="AlphaFoldDB" id="A0ABD3I0I6"/>
<protein>
    <recommendedName>
        <fullName evidence="1">N-acetyltransferase domain-containing protein</fullName>
    </recommendedName>
</protein>
<dbReference type="InterPro" id="IPR016181">
    <property type="entry name" value="Acyl_CoA_acyltransferase"/>
</dbReference>
<evidence type="ECO:0000313" key="3">
    <source>
        <dbReference type="Proteomes" id="UP001633002"/>
    </source>
</evidence>
<name>A0ABD3I0I6_9MARC</name>
<keyword evidence="3" id="KW-1185">Reference proteome</keyword>
<sequence length="454" mass="50253">MNLGPSIEKEVLPPSAGGTTTSILECCLFLRPKLVGLPLPHLEFTVLGRRITPQVDPGYGDGESLYFIVPEKIANEEACSAGDSEGVWRLGRQCAHSFHRSSPKVAVLKYQECNNKERITVEWSVTATMNDEVVAVKVGDIDGGAGRLVSTTSLPLCRSRQDNCCRLEATFTNSSNWKVFHSRSGRSVIRGEYDGVDLVLPNPPKTSSTRTAAATSVVGDVNFRFAEQAVGHICEPVQPLSKPEKDYIVREAELDEELWAAAWIRAETYCEDQPYVRYIDSYKKNFAEQEFDALKRRLMGKYGQSLRCTCLVAVMKQPPQDPGANDLEKATAMQSVVGTLDLSIRQLAQGEAFPGDSIRASLSLSGFDVQRSQRYGYVSNVCVSKTARRKGIGSSLLHDAIKLARTWELKELFVHVNASNKVACRLYSKHKFQVVHAGTTEVGLNHVILLRRQL</sequence>
<gene>
    <name evidence="2" type="ORF">R1sor_010832</name>
</gene>
<evidence type="ECO:0000259" key="1">
    <source>
        <dbReference type="PROSITE" id="PS51186"/>
    </source>
</evidence>
<evidence type="ECO:0000313" key="2">
    <source>
        <dbReference type="EMBL" id="KAL3696756.1"/>
    </source>
</evidence>
<dbReference type="Proteomes" id="UP001633002">
    <property type="component" value="Unassembled WGS sequence"/>
</dbReference>
<comment type="caution">
    <text evidence="2">The sequence shown here is derived from an EMBL/GenBank/DDBJ whole genome shotgun (WGS) entry which is preliminary data.</text>
</comment>
<dbReference type="EMBL" id="JBJQOH010000002">
    <property type="protein sequence ID" value="KAL3696756.1"/>
    <property type="molecule type" value="Genomic_DNA"/>
</dbReference>
<dbReference type="Gene3D" id="3.40.630.30">
    <property type="match status" value="1"/>
</dbReference>
<dbReference type="CDD" id="cd04301">
    <property type="entry name" value="NAT_SF"/>
    <property type="match status" value="1"/>
</dbReference>
<dbReference type="PANTHER" id="PTHR47426:SF3">
    <property type="entry name" value="GCN5-RELATED N-ACETYLTRANSFERASE 6, CHLOROPLASTIC"/>
    <property type="match status" value="1"/>
</dbReference>
<dbReference type="Pfam" id="PF00583">
    <property type="entry name" value="Acetyltransf_1"/>
    <property type="match status" value="1"/>
</dbReference>
<feature type="domain" description="N-acetyltransferase" evidence="1">
    <location>
        <begin position="374"/>
        <end position="454"/>
    </location>
</feature>
<organism evidence="2 3">
    <name type="scientific">Riccia sorocarpa</name>
    <dbReference type="NCBI Taxonomy" id="122646"/>
    <lineage>
        <taxon>Eukaryota</taxon>
        <taxon>Viridiplantae</taxon>
        <taxon>Streptophyta</taxon>
        <taxon>Embryophyta</taxon>
        <taxon>Marchantiophyta</taxon>
        <taxon>Marchantiopsida</taxon>
        <taxon>Marchantiidae</taxon>
        <taxon>Marchantiales</taxon>
        <taxon>Ricciaceae</taxon>
        <taxon>Riccia</taxon>
    </lineage>
</organism>
<proteinExistence type="predicted"/>
<dbReference type="PANTHER" id="PTHR47426">
    <property type="entry name" value="ACYL-COA N-ACYLTRANSFERASES (NAT) SUPERFAMILY PROTEIN"/>
    <property type="match status" value="1"/>
</dbReference>